<feature type="compositionally biased region" description="Basic residues" evidence="7">
    <location>
        <begin position="838"/>
        <end position="850"/>
    </location>
</feature>
<dbReference type="InterPro" id="IPR041068">
    <property type="entry name" value="HTH_51"/>
</dbReference>
<comment type="caution">
    <text evidence="10">The sequence shown here is derived from an EMBL/GenBank/DDBJ whole genome shotgun (WGS) entry which is preliminary data.</text>
</comment>
<dbReference type="InterPro" id="IPR036736">
    <property type="entry name" value="ACP-like_sf"/>
</dbReference>
<feature type="compositionally biased region" description="Polar residues" evidence="7">
    <location>
        <begin position="990"/>
        <end position="1001"/>
    </location>
</feature>
<dbReference type="SUPFAM" id="SSF52151">
    <property type="entry name" value="FabD/lysophospholipase-like"/>
    <property type="match status" value="1"/>
</dbReference>
<dbReference type="InterPro" id="IPR020806">
    <property type="entry name" value="PKS_PP-bd"/>
</dbReference>
<dbReference type="Gene3D" id="3.40.50.150">
    <property type="entry name" value="Vaccinia Virus protein VP39"/>
    <property type="match status" value="1"/>
</dbReference>
<dbReference type="Gene3D" id="3.40.366.10">
    <property type="entry name" value="Malonyl-Coenzyme A Acyl Carrier Protein, domain 2"/>
    <property type="match status" value="1"/>
</dbReference>
<dbReference type="SUPFAM" id="SSF51735">
    <property type="entry name" value="NAD(P)-binding Rossmann-fold domains"/>
    <property type="match status" value="1"/>
</dbReference>
<dbReference type="PANTHER" id="PTHR45681:SF6">
    <property type="entry name" value="POLYKETIDE SYNTHASE 37"/>
    <property type="match status" value="1"/>
</dbReference>
<dbReference type="InterPro" id="IPR016035">
    <property type="entry name" value="Acyl_Trfase/lysoPLipase"/>
</dbReference>
<reference evidence="10 11" key="1">
    <citation type="submission" date="2023-01" db="EMBL/GenBank/DDBJ databases">
        <title>Analysis of 21 Apiospora genomes using comparative genomics revels a genus with tremendous synthesis potential of carbohydrate active enzymes and secondary metabolites.</title>
        <authorList>
            <person name="Sorensen T."/>
        </authorList>
    </citation>
    <scope>NUCLEOTIDE SEQUENCE [LARGE SCALE GENOMIC DNA]</scope>
    <source>
        <strain evidence="10 11">CBS 83171</strain>
    </source>
</reference>
<feature type="compositionally biased region" description="Basic and acidic residues" evidence="7">
    <location>
        <begin position="828"/>
        <end position="837"/>
    </location>
</feature>
<dbReference type="InterPro" id="IPR050444">
    <property type="entry name" value="Polyketide_Synthase"/>
</dbReference>
<gene>
    <name evidence="10" type="ORF">PG996_003247</name>
</gene>
<dbReference type="InterPro" id="IPR029063">
    <property type="entry name" value="SAM-dependent_MTases_sf"/>
</dbReference>
<dbReference type="InterPro" id="IPR013120">
    <property type="entry name" value="FAR_NAD-bd"/>
</dbReference>
<evidence type="ECO:0000256" key="7">
    <source>
        <dbReference type="SAM" id="MobiDB-lite"/>
    </source>
</evidence>
<evidence type="ECO:0000256" key="5">
    <source>
        <dbReference type="ARBA" id="ARBA00023315"/>
    </source>
</evidence>
<evidence type="ECO:0000259" key="8">
    <source>
        <dbReference type="PROSITE" id="PS50075"/>
    </source>
</evidence>
<keyword evidence="1" id="KW-0596">Phosphopantetheine</keyword>
<feature type="domain" description="PKS/mFAS DH" evidence="9">
    <location>
        <begin position="465"/>
        <end position="784"/>
    </location>
</feature>
<sequence length="1856" mass="204864">MSRQSNRALPTGVVFSCSSVSEMRHKLRQLASSSNREDAPSAGIHISAKAAERPVILCFGGQVSTFIGLDRQLYDSVAVFRWHLDECDAAIGSAEGDLGSIYPDIFSREPVKDAVKLQTMLFALQYACAKTWADCGLAGNIAAVVGHSFGELTAICVAGILSVADAVKLVAGRAKLVRDAWGAEPGAMMALEADGEELVQELLRETNRLSDGSAAIACYNGPRSFTIAGTTRCVDAAAEVAGRDARFSAIKCKRLNVTNAFHSVLVDKVKDGLGDVGKGLTFHDPVIPVEHSTRESVTSRLDWTFVPSHMRNPVFFDHAVQRLADKYPNAIFLEAGSASTITIMAARALAQRSTPMQAHFQAMSLTGSGATEYLTDATVALWKQGLKVCFWPHHARQAREYTQLLLPPYQFDKAGRHWLEMKSPAEAINQAAEALIKTRGLIQVSDVSQTTQILGREEEVDPRKLDLFTFVGYQDGQKKKPRFRVNTQSDKYNHFFAGHIIAQTAPICPATLESDMAIEALFSLHPEWKAEGEGLSPGLRKLVNHSPICADPSRAVYIDFEALDHPDQKKWSMKMVSVNPAAKNNNDKQTHVEAQLHFRSPADADYLEEFARLERLVSHRRCQELLALGLDDGRDDIDVLRGRNVYRAFRDIVDYPELYRGVRAVVGRGNESAGIVHKRHQGQTWVDVPLSDSFSQVGGMWVNLMSDDLLPAGAGGRHVHRHGLRGLDALAPTGAEDRGPPTAHTRKSDKEYTTDVFVFDAEDGRMTEAMLGLQYGRVSQESMRKMLTRLTKDESVLRSATPPLPLHTTTKDKPSIATQERIGSRATETTKEKGQEKRQKKKEKKKKKRGSRDGHQGRKRDLTEDVRELVASVSGIEASDFTLDTEMADLGIDSLMGMELAREVGIVFNCEIDQAEQMEATTLRKFVACVENAIARAGGGDVPTKQAAEEESEMEGEEEEEEEEEDDDSSSSSNEGLTFSPASPDDGRSNAPTPNSSGSLSSDEKSTNHNTAATKGAQRGRAIVSNLALPRSAVLESFGEVKMRTDEMMRAHGLDTIHKTEIAGSNRLCTALVVEALEQLGMPLCSALPGQELDRVPFLPQHRRLMECVYTFLERDARLVDAIDSGGGKSGGFRRTHIAAPRKSSEAVLEELLATQPGFAVPNRMTHYAGQRLADVLSGTTDGIRVIFGTPQGRELVQAMYCDHTFNNMNYQQMRDVVGHLVDRLQQPGRDTEDTRDGGRDRRDDAGVGSFLGHAENTSNARRTFGAKYPFMKFAVHDIEKPPADEHRGQHIVLASNAVHATHSLVESARHIRQALRPDGFLMLLEMTEVVPFVDLVFGLLEGWWLFDDGRAHAVVPAEHWERELQAAGFGHVDWTDGHLPENAFQKVIMAMASGPPEPHHLPKVLPGSKSSRETPSMTRLERGDISNREVEAEGFVTKYTQGWDAPELGIADDETILANPGTGAVVIVTGATGSLGAHLVQQFAEQRSVSHVVCINRPNRNPVEQRQDEAFRSRGIDLSPGAREKLRFLETDTSKPTLGLSNDDYAWLSRHGTHILHNAWPMSGTRPLQSFEPQFQTLRNLLDLARAMATTTRDDDDEKDSKNNHRRLLIGFQLVSSIGVVGYAGEPRVLERRVPLSAVLPGGYAEAKWVCERMLDATLHRYPQRFRAMAARPGQIAGSSSSGYWNPVEHFAFLVKSAQALRAWPDLRGRLQWLPVDRCARVMAELLLPQIGENEDDHEDCPIYHIDNPVGQPWEAMTPVLAAALGIPSSHIIPFQDWIQRVRRSPLSAETENPAARLVDFLEFHFQRMSCGGLVLDTQQAQRHSKTMAQEGPVSGDVAECYITSWKEIGFLFSL</sequence>
<dbReference type="SMART" id="SM00827">
    <property type="entry name" value="PKS_AT"/>
    <property type="match status" value="1"/>
</dbReference>
<accession>A0ABR1W1Z1</accession>
<feature type="region of interest" description="Disordered" evidence="7">
    <location>
        <begin position="1223"/>
        <end position="1253"/>
    </location>
</feature>
<dbReference type="SUPFAM" id="SSF55048">
    <property type="entry name" value="Probable ACP-binding domain of malonyl-CoA ACP transacylase"/>
    <property type="match status" value="1"/>
</dbReference>
<dbReference type="SUPFAM" id="SSF47336">
    <property type="entry name" value="ACP-like"/>
    <property type="match status" value="1"/>
</dbReference>
<organism evidence="10 11">
    <name type="scientific">Apiospora saccharicola</name>
    <dbReference type="NCBI Taxonomy" id="335842"/>
    <lineage>
        <taxon>Eukaryota</taxon>
        <taxon>Fungi</taxon>
        <taxon>Dikarya</taxon>
        <taxon>Ascomycota</taxon>
        <taxon>Pezizomycotina</taxon>
        <taxon>Sordariomycetes</taxon>
        <taxon>Xylariomycetidae</taxon>
        <taxon>Amphisphaeriales</taxon>
        <taxon>Apiosporaceae</taxon>
        <taxon>Apiospora</taxon>
    </lineage>
</organism>
<dbReference type="InterPro" id="IPR016036">
    <property type="entry name" value="Malonyl_transacylase_ACP-bd"/>
</dbReference>
<feature type="region of interest" description="N-terminal hotdog fold" evidence="6">
    <location>
        <begin position="465"/>
        <end position="603"/>
    </location>
</feature>
<evidence type="ECO:0000259" key="9">
    <source>
        <dbReference type="PROSITE" id="PS52019"/>
    </source>
</evidence>
<keyword evidence="3" id="KW-0808">Transferase</keyword>
<evidence type="ECO:0000313" key="11">
    <source>
        <dbReference type="Proteomes" id="UP001446871"/>
    </source>
</evidence>
<evidence type="ECO:0000256" key="1">
    <source>
        <dbReference type="ARBA" id="ARBA00022450"/>
    </source>
</evidence>
<dbReference type="SMART" id="SM00823">
    <property type="entry name" value="PKS_PP"/>
    <property type="match status" value="1"/>
</dbReference>
<feature type="compositionally biased region" description="Acidic residues" evidence="7">
    <location>
        <begin position="949"/>
        <end position="969"/>
    </location>
</feature>
<dbReference type="PROSITE" id="PS00012">
    <property type="entry name" value="PHOSPHOPANTETHEINE"/>
    <property type="match status" value="1"/>
</dbReference>
<evidence type="ECO:0000256" key="4">
    <source>
        <dbReference type="ARBA" id="ARBA00023268"/>
    </source>
</evidence>
<feature type="active site" description="Proton donor; for dehydratase activity" evidence="6">
    <location>
        <position position="692"/>
    </location>
</feature>
<keyword evidence="2" id="KW-0597">Phosphoprotein</keyword>
<dbReference type="PROSITE" id="PS52019">
    <property type="entry name" value="PKS_MFAS_DH"/>
    <property type="match status" value="1"/>
</dbReference>
<dbReference type="InterPro" id="IPR009081">
    <property type="entry name" value="PP-bd_ACP"/>
</dbReference>
<dbReference type="InterPro" id="IPR049900">
    <property type="entry name" value="PKS_mFAS_DH"/>
</dbReference>
<feature type="region of interest" description="Disordered" evidence="7">
    <location>
        <begin position="1401"/>
        <end position="1421"/>
    </location>
</feature>
<keyword evidence="11" id="KW-1185">Reference proteome</keyword>
<feature type="region of interest" description="Disordered" evidence="7">
    <location>
        <begin position="730"/>
        <end position="749"/>
    </location>
</feature>
<dbReference type="PANTHER" id="PTHR45681">
    <property type="entry name" value="POLYKETIDE SYNTHASE 44-RELATED"/>
    <property type="match status" value="1"/>
</dbReference>
<name>A0ABR1W1Z1_9PEZI</name>
<dbReference type="InterPro" id="IPR036291">
    <property type="entry name" value="NAD(P)-bd_dom_sf"/>
</dbReference>
<feature type="region of interest" description="Disordered" evidence="7">
    <location>
        <begin position="938"/>
        <end position="1019"/>
    </location>
</feature>
<dbReference type="PROSITE" id="PS50075">
    <property type="entry name" value="CARRIER"/>
    <property type="match status" value="1"/>
</dbReference>
<feature type="domain" description="Carrier" evidence="8">
    <location>
        <begin position="860"/>
        <end position="934"/>
    </location>
</feature>
<proteinExistence type="predicted"/>
<dbReference type="Proteomes" id="UP001446871">
    <property type="component" value="Unassembled WGS sequence"/>
</dbReference>
<feature type="region of interest" description="C-terminal hotdog fold" evidence="6">
    <location>
        <begin position="635"/>
        <end position="784"/>
    </location>
</feature>
<dbReference type="InterPro" id="IPR001227">
    <property type="entry name" value="Ac_transferase_dom_sf"/>
</dbReference>
<dbReference type="InterPro" id="IPR042104">
    <property type="entry name" value="PKS_dehydratase_sf"/>
</dbReference>
<keyword evidence="5" id="KW-0012">Acyltransferase</keyword>
<evidence type="ECO:0008006" key="12">
    <source>
        <dbReference type="Google" id="ProtNLM"/>
    </source>
</evidence>
<protein>
    <recommendedName>
        <fullName evidence="12">Carrier domain-containing protein</fullName>
    </recommendedName>
</protein>
<dbReference type="Pfam" id="PF00550">
    <property type="entry name" value="PP-binding"/>
    <property type="match status" value="1"/>
</dbReference>
<keyword evidence="4" id="KW-0511">Multifunctional enzyme</keyword>
<dbReference type="SUPFAM" id="SSF53335">
    <property type="entry name" value="S-adenosyl-L-methionine-dependent methyltransferases"/>
    <property type="match status" value="1"/>
</dbReference>
<dbReference type="InterPro" id="IPR006162">
    <property type="entry name" value="Ppantetheine_attach_site"/>
</dbReference>
<feature type="compositionally biased region" description="Basic and acidic residues" evidence="7">
    <location>
        <begin position="1230"/>
        <end position="1246"/>
    </location>
</feature>
<feature type="region of interest" description="Disordered" evidence="7">
    <location>
        <begin position="789"/>
        <end position="864"/>
    </location>
</feature>
<evidence type="ECO:0000313" key="10">
    <source>
        <dbReference type="EMBL" id="KAK8077077.1"/>
    </source>
</evidence>
<dbReference type="Pfam" id="PF07993">
    <property type="entry name" value="NAD_binding_4"/>
    <property type="match status" value="1"/>
</dbReference>
<evidence type="ECO:0000256" key="2">
    <source>
        <dbReference type="ARBA" id="ARBA00022553"/>
    </source>
</evidence>
<feature type="active site" description="Proton acceptor; for dehydratase activity" evidence="6">
    <location>
        <position position="499"/>
    </location>
</feature>
<dbReference type="Gene3D" id="3.10.129.110">
    <property type="entry name" value="Polyketide synthase dehydratase"/>
    <property type="match status" value="1"/>
</dbReference>
<dbReference type="Pfam" id="PF18558">
    <property type="entry name" value="HTH_51"/>
    <property type="match status" value="1"/>
</dbReference>
<feature type="compositionally biased region" description="Basic and acidic residues" evidence="7">
    <location>
        <begin position="851"/>
        <end position="864"/>
    </location>
</feature>
<dbReference type="Gene3D" id="1.10.1200.10">
    <property type="entry name" value="ACP-like"/>
    <property type="match status" value="1"/>
</dbReference>
<dbReference type="EMBL" id="JAQQWM010000002">
    <property type="protein sequence ID" value="KAK8077077.1"/>
    <property type="molecule type" value="Genomic_DNA"/>
</dbReference>
<evidence type="ECO:0000256" key="6">
    <source>
        <dbReference type="PROSITE-ProRule" id="PRU01363"/>
    </source>
</evidence>
<dbReference type="Gene3D" id="3.30.70.3290">
    <property type="match status" value="1"/>
</dbReference>
<dbReference type="Gene3D" id="3.40.50.720">
    <property type="entry name" value="NAD(P)-binding Rossmann-like Domain"/>
    <property type="match status" value="1"/>
</dbReference>
<dbReference type="InterPro" id="IPR014043">
    <property type="entry name" value="Acyl_transferase_dom"/>
</dbReference>
<dbReference type="Pfam" id="PF00698">
    <property type="entry name" value="Acyl_transf_1"/>
    <property type="match status" value="1"/>
</dbReference>
<evidence type="ECO:0000256" key="3">
    <source>
        <dbReference type="ARBA" id="ARBA00022679"/>
    </source>
</evidence>